<organism evidence="2">
    <name type="scientific">marine sediment metagenome</name>
    <dbReference type="NCBI Taxonomy" id="412755"/>
    <lineage>
        <taxon>unclassified sequences</taxon>
        <taxon>metagenomes</taxon>
        <taxon>ecological metagenomes</taxon>
    </lineage>
</organism>
<reference evidence="2" key="1">
    <citation type="journal article" date="2014" name="Front. Microbiol.">
        <title>High frequency of phylogenetically diverse reductive dehalogenase-homologous genes in deep subseafloor sedimentary metagenomes.</title>
        <authorList>
            <person name="Kawai M."/>
            <person name="Futagami T."/>
            <person name="Toyoda A."/>
            <person name="Takaki Y."/>
            <person name="Nishi S."/>
            <person name="Hori S."/>
            <person name="Arai W."/>
            <person name="Tsubouchi T."/>
            <person name="Morono Y."/>
            <person name="Uchiyama I."/>
            <person name="Ito T."/>
            <person name="Fujiyama A."/>
            <person name="Inagaki F."/>
            <person name="Takami H."/>
        </authorList>
    </citation>
    <scope>NUCLEOTIDE SEQUENCE</scope>
    <source>
        <strain evidence="2">Expedition CK06-06</strain>
    </source>
</reference>
<comment type="caution">
    <text evidence="2">The sequence shown here is derived from an EMBL/GenBank/DDBJ whole genome shotgun (WGS) entry which is preliminary data.</text>
</comment>
<gene>
    <name evidence="2" type="ORF">S03H2_67942</name>
</gene>
<dbReference type="Pfam" id="PF09190">
    <property type="entry name" value="DALR_2"/>
    <property type="match status" value="1"/>
</dbReference>
<protein>
    <recommendedName>
        <fullName evidence="1">Cysteinyl-tRNA synthetase class Ia DALR domain-containing protein</fullName>
    </recommendedName>
</protein>
<accession>X1JLL7</accession>
<dbReference type="EMBL" id="BARU01044581">
    <property type="protein sequence ID" value="GAH79154.1"/>
    <property type="molecule type" value="Genomic_DNA"/>
</dbReference>
<dbReference type="InterPro" id="IPR015273">
    <property type="entry name" value="Cys-tRNA-synt_Ia_DALR"/>
</dbReference>
<evidence type="ECO:0000259" key="1">
    <source>
        <dbReference type="Pfam" id="PF09190"/>
    </source>
</evidence>
<dbReference type="GO" id="GO:0005737">
    <property type="term" value="C:cytoplasm"/>
    <property type="evidence" value="ECO:0007669"/>
    <property type="project" value="InterPro"/>
</dbReference>
<dbReference type="GO" id="GO:0004817">
    <property type="term" value="F:cysteine-tRNA ligase activity"/>
    <property type="evidence" value="ECO:0007669"/>
    <property type="project" value="InterPro"/>
</dbReference>
<dbReference type="GO" id="GO:0005524">
    <property type="term" value="F:ATP binding"/>
    <property type="evidence" value="ECO:0007669"/>
    <property type="project" value="InterPro"/>
</dbReference>
<dbReference type="GO" id="GO:0006423">
    <property type="term" value="P:cysteinyl-tRNA aminoacylation"/>
    <property type="evidence" value="ECO:0007669"/>
    <property type="project" value="InterPro"/>
</dbReference>
<evidence type="ECO:0000313" key="2">
    <source>
        <dbReference type="EMBL" id="GAH79154.1"/>
    </source>
</evidence>
<dbReference type="Gene3D" id="1.20.120.1910">
    <property type="entry name" value="Cysteine-tRNA ligase, C-terminal anti-codon recognition domain"/>
    <property type="match status" value="1"/>
</dbReference>
<sequence>AVLFELVKEINRGAEQGMNITEAQRSLLKLVGVLGLTLKEKTKPTLDAEVFIRLLVSTRDDLRQTQQWQLADKIRGGLADLGIALEDIPQGTIWKYKR</sequence>
<proteinExistence type="predicted"/>
<feature type="domain" description="Cysteinyl-tRNA synthetase class Ia DALR" evidence="1">
    <location>
        <begin position="1"/>
        <end position="38"/>
    </location>
</feature>
<dbReference type="SUPFAM" id="SSF47323">
    <property type="entry name" value="Anticodon-binding domain of a subclass of class I aminoacyl-tRNA synthetases"/>
    <property type="match status" value="1"/>
</dbReference>
<name>X1JLL7_9ZZZZ</name>
<dbReference type="AlphaFoldDB" id="X1JLL7"/>
<feature type="non-terminal residue" evidence="2">
    <location>
        <position position="1"/>
    </location>
</feature>
<dbReference type="InterPro" id="IPR009080">
    <property type="entry name" value="tRNAsynth_Ia_anticodon-bd"/>
</dbReference>